<dbReference type="PANTHER" id="PTHR13832">
    <property type="entry name" value="PROTEIN PHOSPHATASE 2C"/>
    <property type="match status" value="1"/>
</dbReference>
<evidence type="ECO:0000256" key="8">
    <source>
        <dbReference type="ARBA" id="ARBA00023211"/>
    </source>
</evidence>
<reference evidence="14" key="2">
    <citation type="submission" date="2025-04" db="UniProtKB">
        <authorList>
            <consortium name="RefSeq"/>
        </authorList>
    </citation>
    <scope>IDENTIFICATION</scope>
    <source>
        <strain evidence="14">USDA-PBARC FA_bdor</strain>
        <tissue evidence="14">Whole organism</tissue>
    </source>
</reference>
<evidence type="ECO:0000313" key="13">
    <source>
        <dbReference type="Proteomes" id="UP000694866"/>
    </source>
</evidence>
<keyword evidence="7 9" id="KW-0904">Protein phosphatase</keyword>
<dbReference type="InterPro" id="IPR001932">
    <property type="entry name" value="PPM-type_phosphatase-like_dom"/>
</dbReference>
<evidence type="ECO:0000256" key="10">
    <source>
        <dbReference type="SAM" id="MobiDB-lite"/>
    </source>
</evidence>
<evidence type="ECO:0000256" key="4">
    <source>
        <dbReference type="ARBA" id="ARBA00013081"/>
    </source>
</evidence>
<evidence type="ECO:0000256" key="6">
    <source>
        <dbReference type="ARBA" id="ARBA00022801"/>
    </source>
</evidence>
<dbReference type="SUPFAM" id="SSF81606">
    <property type="entry name" value="PP2C-like"/>
    <property type="match status" value="1"/>
</dbReference>
<evidence type="ECO:0000256" key="2">
    <source>
        <dbReference type="ARBA" id="ARBA00001946"/>
    </source>
</evidence>
<dbReference type="InterPro" id="IPR015655">
    <property type="entry name" value="PP2C"/>
</dbReference>
<keyword evidence="5" id="KW-0479">Metal-binding</keyword>
<dbReference type="FunFam" id="3.60.40.10:FF:000016">
    <property type="entry name" value="Protein phosphatase 2C"/>
    <property type="match status" value="1"/>
</dbReference>
<gene>
    <name evidence="12" type="primary">T23F11.1_2</name>
    <name evidence="14" type="synonym">LOC105263585</name>
    <name evidence="12" type="ORF">g.25837</name>
</gene>
<comment type="cofactor">
    <cofactor evidence="1">
        <name>Mn(2+)</name>
        <dbReference type="ChEBI" id="CHEBI:29035"/>
    </cofactor>
</comment>
<dbReference type="PANTHER" id="PTHR13832:SF565">
    <property type="entry name" value="AT28366P-RELATED"/>
    <property type="match status" value="1"/>
</dbReference>
<evidence type="ECO:0000256" key="7">
    <source>
        <dbReference type="ARBA" id="ARBA00022912"/>
    </source>
</evidence>
<organism evidence="12">
    <name type="scientific">Fopius arisanus</name>
    <dbReference type="NCBI Taxonomy" id="64838"/>
    <lineage>
        <taxon>Eukaryota</taxon>
        <taxon>Metazoa</taxon>
        <taxon>Ecdysozoa</taxon>
        <taxon>Arthropoda</taxon>
        <taxon>Hexapoda</taxon>
        <taxon>Insecta</taxon>
        <taxon>Pterygota</taxon>
        <taxon>Neoptera</taxon>
        <taxon>Endopterygota</taxon>
        <taxon>Hymenoptera</taxon>
        <taxon>Apocrita</taxon>
        <taxon>Ichneumonoidea</taxon>
        <taxon>Braconidae</taxon>
        <taxon>Opiinae</taxon>
        <taxon>Fopius</taxon>
    </lineage>
</organism>
<feature type="domain" description="PPM-type phosphatase" evidence="11">
    <location>
        <begin position="33"/>
        <end position="308"/>
    </location>
</feature>
<dbReference type="AlphaFoldDB" id="A0A0C9RW93"/>
<accession>A0A9R1SW81</accession>
<comment type="cofactor">
    <cofactor evidence="2">
        <name>Mg(2+)</name>
        <dbReference type="ChEBI" id="CHEBI:18420"/>
    </cofactor>
</comment>
<feature type="compositionally biased region" description="Basic and acidic residues" evidence="10">
    <location>
        <begin position="347"/>
        <end position="357"/>
    </location>
</feature>
<dbReference type="RefSeq" id="XP_011298175.1">
    <property type="nucleotide sequence ID" value="XM_011299873.1"/>
</dbReference>
<keyword evidence="8" id="KW-0464">Manganese</keyword>
<evidence type="ECO:0000256" key="9">
    <source>
        <dbReference type="RuleBase" id="RU003465"/>
    </source>
</evidence>
<dbReference type="PROSITE" id="PS01032">
    <property type="entry name" value="PPM_1"/>
    <property type="match status" value="1"/>
</dbReference>
<evidence type="ECO:0000256" key="3">
    <source>
        <dbReference type="ARBA" id="ARBA00006702"/>
    </source>
</evidence>
<evidence type="ECO:0000259" key="11">
    <source>
        <dbReference type="PROSITE" id="PS51746"/>
    </source>
</evidence>
<dbReference type="Gene3D" id="3.60.40.10">
    <property type="entry name" value="PPM-type phosphatase domain"/>
    <property type="match status" value="1"/>
</dbReference>
<dbReference type="GeneID" id="105263585"/>
<dbReference type="CDD" id="cd00143">
    <property type="entry name" value="PP2Cc"/>
    <property type="match status" value="1"/>
</dbReference>
<comment type="similarity">
    <text evidence="3 9">Belongs to the PP2C family.</text>
</comment>
<dbReference type="InterPro" id="IPR000222">
    <property type="entry name" value="PP2C_BS"/>
</dbReference>
<proteinExistence type="inferred from homology"/>
<dbReference type="SMART" id="SM00332">
    <property type="entry name" value="PP2Cc"/>
    <property type="match status" value="1"/>
</dbReference>
<dbReference type="KEGG" id="fas:105263585"/>
<evidence type="ECO:0000313" key="12">
    <source>
        <dbReference type="EMBL" id="JAG81818.1"/>
    </source>
</evidence>
<dbReference type="OrthoDB" id="10264738at2759"/>
<evidence type="ECO:0000256" key="5">
    <source>
        <dbReference type="ARBA" id="ARBA00022723"/>
    </source>
</evidence>
<evidence type="ECO:0000313" key="14">
    <source>
        <dbReference type="RefSeq" id="XP_011298175.1"/>
    </source>
</evidence>
<dbReference type="PROSITE" id="PS51746">
    <property type="entry name" value="PPM_2"/>
    <property type="match status" value="1"/>
</dbReference>
<dbReference type="EMBL" id="GBYB01012051">
    <property type="protein sequence ID" value="JAG81818.1"/>
    <property type="molecule type" value="Transcribed_RNA"/>
</dbReference>
<protein>
    <recommendedName>
        <fullName evidence="4">protein-serine/threonine phosphatase</fullName>
        <ecNumber evidence="4">3.1.3.16</ecNumber>
    </recommendedName>
</protein>
<feature type="compositionally biased region" description="Acidic residues" evidence="10">
    <location>
        <begin position="358"/>
        <end position="370"/>
    </location>
</feature>
<dbReference type="Proteomes" id="UP000694866">
    <property type="component" value="Unplaced"/>
</dbReference>
<keyword evidence="13" id="KW-1185">Reference proteome</keyword>
<evidence type="ECO:0000256" key="1">
    <source>
        <dbReference type="ARBA" id="ARBA00001936"/>
    </source>
</evidence>
<dbReference type="InterPro" id="IPR036457">
    <property type="entry name" value="PPM-type-like_dom_sf"/>
</dbReference>
<dbReference type="Pfam" id="PF00481">
    <property type="entry name" value="PP2C"/>
    <property type="match status" value="1"/>
</dbReference>
<feature type="region of interest" description="Disordered" evidence="10">
    <location>
        <begin position="328"/>
        <end position="396"/>
    </location>
</feature>
<dbReference type="EC" id="3.1.3.16" evidence="4"/>
<dbReference type="GO" id="GO:0004722">
    <property type="term" value="F:protein serine/threonine phosphatase activity"/>
    <property type="evidence" value="ECO:0007669"/>
    <property type="project" value="UniProtKB-EC"/>
</dbReference>
<dbReference type="GO" id="GO:0046872">
    <property type="term" value="F:metal ion binding"/>
    <property type="evidence" value="ECO:0007669"/>
    <property type="project" value="UniProtKB-KW"/>
</dbReference>
<feature type="compositionally biased region" description="Basic and acidic residues" evidence="10">
    <location>
        <begin position="381"/>
        <end position="396"/>
    </location>
</feature>
<reference evidence="12" key="1">
    <citation type="submission" date="2015-01" db="EMBL/GenBank/DDBJ databases">
        <title>Transcriptome Assembly of Fopius arisanus.</title>
        <authorList>
            <person name="Geib S."/>
        </authorList>
    </citation>
    <scope>NUCLEOTIDE SEQUENCE</scope>
</reference>
<accession>A0A0C9RW93</accession>
<name>A0A0C9RW93_9HYME</name>
<keyword evidence="6 9" id="KW-0378">Hydrolase</keyword>
<sequence>MSTLKKVLRKMGQTLSEPVTTKTSACCRDSNFLVGSSCMQGWRIKMEDCHVHILSLPDDPEASFFAVYDGHGGATMSLHAGKHLHEYITRTPEYQEGKIVEAMEQGFLQLDKAMQADATLRADRAGTTVIAVLIKDNILYCANAGDSRAVASVHGEAVSLSRDHKPFLEDERKRIEAAGGWVEFNRVNGHLALSRALGDFKFKWNGKKSAKEQIVTAFPEVQKFEITNDWEFVILACDGIWDVMTSEEVIEFLRESIAIARQNDPDLLADAEAVYPEEICEELINRCLAPDALMGTGCDNMTVVLVCFLHGKPSLHLELQCQRIPRTGTRPKEELRNGNHSIPSSDAENHNVDKSEENQETIEEDSEDSDKIEQNSSGEGLVEKFLENHWPDPSKK</sequence>